<keyword evidence="9" id="KW-1185">Reference proteome</keyword>
<proteinExistence type="inferred from homology"/>
<dbReference type="RefSeq" id="WP_123794118.1">
    <property type="nucleotide sequence ID" value="NZ_RKQK01000005.1"/>
</dbReference>
<reference evidence="8 9" key="1">
    <citation type="submission" date="2018-11" db="EMBL/GenBank/DDBJ databases">
        <title>Genomic Encyclopedia of Type Strains, Phase IV (KMG-IV): sequencing the most valuable type-strain genomes for metagenomic binning, comparative biology and taxonomic classification.</title>
        <authorList>
            <person name="Goeker M."/>
        </authorList>
    </citation>
    <scope>NUCLEOTIDE SEQUENCE [LARGE SCALE GENOMIC DNA]</scope>
    <source>
        <strain evidence="8 9">DSM 104731</strain>
    </source>
</reference>
<comment type="subcellular location">
    <subcellularLocation>
        <location evidence="1">Cell membrane</location>
        <topology evidence="1">Multi-pass membrane protein</topology>
    </subcellularLocation>
</comment>
<evidence type="ECO:0000313" key="9">
    <source>
        <dbReference type="Proteomes" id="UP000269689"/>
    </source>
</evidence>
<accession>A0A3N4UR99</accession>
<keyword evidence="5 7" id="KW-1133">Transmembrane helix</keyword>
<dbReference type="GO" id="GO:0005886">
    <property type="term" value="C:plasma membrane"/>
    <property type="evidence" value="ECO:0007669"/>
    <property type="project" value="UniProtKB-SubCell"/>
</dbReference>
<keyword evidence="4 7" id="KW-0812">Transmembrane</keyword>
<keyword evidence="6 7" id="KW-0472">Membrane</keyword>
<evidence type="ECO:0000256" key="3">
    <source>
        <dbReference type="ARBA" id="ARBA00022475"/>
    </source>
</evidence>
<evidence type="ECO:0000256" key="4">
    <source>
        <dbReference type="ARBA" id="ARBA00022692"/>
    </source>
</evidence>
<keyword evidence="3" id="KW-1003">Cell membrane</keyword>
<dbReference type="Proteomes" id="UP000269689">
    <property type="component" value="Unassembled WGS sequence"/>
</dbReference>
<organism evidence="8 9">
    <name type="scientific">Pacificibacter maritimus</name>
    <dbReference type="NCBI Taxonomy" id="762213"/>
    <lineage>
        <taxon>Bacteria</taxon>
        <taxon>Pseudomonadati</taxon>
        <taxon>Pseudomonadota</taxon>
        <taxon>Alphaproteobacteria</taxon>
        <taxon>Rhodobacterales</taxon>
        <taxon>Roseobacteraceae</taxon>
        <taxon>Pacificibacter</taxon>
    </lineage>
</organism>
<protein>
    <submittedName>
        <fullName evidence="8">Transglycosylase associated protein</fullName>
    </submittedName>
</protein>
<evidence type="ECO:0000256" key="2">
    <source>
        <dbReference type="ARBA" id="ARBA00011006"/>
    </source>
</evidence>
<sequence length="79" mass="8132">MPIVLLIILGAAAGFIATRIMRVDTSIVLTVAIGIAGALVGGLVLRTISVLTGALGGFIGALLGAMILIWFWQKLKGKD</sequence>
<evidence type="ECO:0000256" key="5">
    <source>
        <dbReference type="ARBA" id="ARBA00022989"/>
    </source>
</evidence>
<dbReference type="AlphaFoldDB" id="A0A3N4UR99"/>
<gene>
    <name evidence="8" type="ORF">EDD53_2811</name>
</gene>
<name>A0A3N4UR99_9RHOB</name>
<comment type="caution">
    <text evidence="8">The sequence shown here is derived from an EMBL/GenBank/DDBJ whole genome shotgun (WGS) entry which is preliminary data.</text>
</comment>
<feature type="transmembrane region" description="Helical" evidence="7">
    <location>
        <begin position="52"/>
        <end position="72"/>
    </location>
</feature>
<dbReference type="Pfam" id="PF04226">
    <property type="entry name" value="Transgly_assoc"/>
    <property type="match status" value="1"/>
</dbReference>
<comment type="similarity">
    <text evidence="2">Belongs to the UPF0410 family.</text>
</comment>
<evidence type="ECO:0000256" key="7">
    <source>
        <dbReference type="SAM" id="Phobius"/>
    </source>
</evidence>
<evidence type="ECO:0000256" key="6">
    <source>
        <dbReference type="ARBA" id="ARBA00023136"/>
    </source>
</evidence>
<feature type="transmembrane region" description="Helical" evidence="7">
    <location>
        <begin position="27"/>
        <end position="45"/>
    </location>
</feature>
<dbReference type="EMBL" id="RKQK01000005">
    <property type="protein sequence ID" value="RPE63214.1"/>
    <property type="molecule type" value="Genomic_DNA"/>
</dbReference>
<evidence type="ECO:0000256" key="1">
    <source>
        <dbReference type="ARBA" id="ARBA00004651"/>
    </source>
</evidence>
<dbReference type="InterPro" id="IPR007341">
    <property type="entry name" value="Transgly_assoc"/>
</dbReference>
<evidence type="ECO:0000313" key="8">
    <source>
        <dbReference type="EMBL" id="RPE63214.1"/>
    </source>
</evidence>